<dbReference type="RefSeq" id="WP_254414229.1">
    <property type="nucleotide sequence ID" value="NZ_CP099631.1"/>
</dbReference>
<dbReference type="EMBL" id="CP099631">
    <property type="protein sequence ID" value="UTM21787.1"/>
    <property type="molecule type" value="Genomic_DNA"/>
</dbReference>
<dbReference type="Proteomes" id="UP001055420">
    <property type="component" value="Plasmid unnamed"/>
</dbReference>
<protein>
    <recommendedName>
        <fullName evidence="3">Immunity protein 50 of polymorphic toxin system</fullName>
    </recommendedName>
</protein>
<geneLocation type="plasmid" evidence="1 2">
    <name>unnamed</name>
</geneLocation>
<evidence type="ECO:0000313" key="1">
    <source>
        <dbReference type="EMBL" id="UTM21787.1"/>
    </source>
</evidence>
<organism evidence="1 2">
    <name type="scientific">Dyadobacter chenhuakuii</name>
    <dbReference type="NCBI Taxonomy" id="2909339"/>
    <lineage>
        <taxon>Bacteria</taxon>
        <taxon>Pseudomonadati</taxon>
        <taxon>Bacteroidota</taxon>
        <taxon>Cytophagia</taxon>
        <taxon>Cytophagales</taxon>
        <taxon>Spirosomataceae</taxon>
        <taxon>Dyadobacter</taxon>
    </lineage>
</organism>
<reference evidence="1" key="1">
    <citation type="submission" date="2022-06" db="EMBL/GenBank/DDBJ databases">
        <title>Novel species in genus Dyadobacter.</title>
        <authorList>
            <person name="Ma C."/>
        </authorList>
    </citation>
    <scope>NUCLEOTIDE SEQUENCE</scope>
    <source>
        <strain evidence="1">CY22</strain>
        <plasmid evidence="1">unnamed</plasmid>
    </source>
</reference>
<keyword evidence="1" id="KW-0614">Plasmid</keyword>
<gene>
    <name evidence="1" type="ORF">NFI80_25270</name>
</gene>
<sequence length="128" mass="14046">MDNPIVPVIAEVVDFEIHAIGDLSSAIMNSGSALSASIEVRVGEDYYEFGGPSMFFSIPNEGLDFFGHFVLRCFQILSVKSTREMEGMTIKALISNGKVVAIASLDSDKFFFPGLDFEKLEKGDHTDE</sequence>
<proteinExistence type="predicted"/>
<keyword evidence="2" id="KW-1185">Reference proteome</keyword>
<evidence type="ECO:0000313" key="2">
    <source>
        <dbReference type="Proteomes" id="UP001055420"/>
    </source>
</evidence>
<name>A0ABY5EBA8_9BACT</name>
<accession>A0ABY5EBA8</accession>
<evidence type="ECO:0008006" key="3">
    <source>
        <dbReference type="Google" id="ProtNLM"/>
    </source>
</evidence>